<evidence type="ECO:0000313" key="7">
    <source>
        <dbReference type="Proteomes" id="UP000270471"/>
    </source>
</evidence>
<feature type="compositionally biased region" description="Gly residues" evidence="4">
    <location>
        <begin position="352"/>
        <end position="361"/>
    </location>
</feature>
<name>A0A3M0IZ88_9ACTN</name>
<dbReference type="Gene3D" id="3.40.1190.20">
    <property type="match status" value="2"/>
</dbReference>
<dbReference type="SUPFAM" id="SSF53613">
    <property type="entry name" value="Ribokinase-like"/>
    <property type="match status" value="2"/>
</dbReference>
<comment type="similarity">
    <text evidence="1">Belongs to the carbohydrate kinase PfkB family.</text>
</comment>
<keyword evidence="2" id="KW-0808">Transferase</keyword>
<evidence type="ECO:0000256" key="1">
    <source>
        <dbReference type="ARBA" id="ARBA00010688"/>
    </source>
</evidence>
<dbReference type="PANTHER" id="PTHR43320:SF2">
    <property type="entry name" value="2-DEHYDRO-3-DEOXYGLUCONOKINASE_2-DEHYDRO-3-DEOXYGALACTONOKINASE"/>
    <property type="match status" value="1"/>
</dbReference>
<evidence type="ECO:0000256" key="4">
    <source>
        <dbReference type="SAM" id="MobiDB-lite"/>
    </source>
</evidence>
<dbReference type="InterPro" id="IPR011611">
    <property type="entry name" value="PfkB_dom"/>
</dbReference>
<dbReference type="OrthoDB" id="9808601at2"/>
<evidence type="ECO:0000313" key="6">
    <source>
        <dbReference type="EMBL" id="RMB87686.1"/>
    </source>
</evidence>
<dbReference type="PANTHER" id="PTHR43320">
    <property type="entry name" value="SUGAR KINASE"/>
    <property type="match status" value="1"/>
</dbReference>
<proteinExistence type="inferred from homology"/>
<evidence type="ECO:0000256" key="3">
    <source>
        <dbReference type="ARBA" id="ARBA00022777"/>
    </source>
</evidence>
<dbReference type="GO" id="GO:0016301">
    <property type="term" value="F:kinase activity"/>
    <property type="evidence" value="ECO:0007669"/>
    <property type="project" value="UniProtKB-KW"/>
</dbReference>
<sequence>MTDTGSRTDPDVVDVVALGESMVTFLPTRTGRLADVPSFDRAIGGAESNVVCVLAAAGHPTRWVSRVGADGFGDHLVAAIGEYGVDVASVRRDPARPTGIYFRTAGDRAGDDHEVAYYRAGSAASAMTVDNVDPAALRAARVLHLSGITAALSDGCLDLLRALTAPRPGRRPLVSFDVNFRPGLWRDAAAPRVLLDLARGCDLVFVGADEAEAAWGVTADPDAIRALLPEPRVLVVKEGARGATVFERAAAHGALAAHDAGAAGAANGAYAAGVASGADAAGVVTGVGGAGVVTGAGAAGVAAGVGGAGVASGADAAGVVTGAGAAGIANGADAAGVATGADVANGAGGAGDTGGAPGVDGAGDAWDAAGPAWDGPGRTGAAPGRAAAPGPGPDTRTSAPALCVDVVAPVGAGDAFAAGFLSATLRGLPVRDRIRSGHLMAAAALTVPGDLAVPPSRDHADRLLALDDAAWGRLRLGPGWTHAAGRADEEVPTP</sequence>
<feature type="domain" description="Carbohydrate kinase PfkB" evidence="5">
    <location>
        <begin position="14"/>
        <end position="279"/>
    </location>
</feature>
<accession>A0A3M0IZ88</accession>
<dbReference type="AlphaFoldDB" id="A0A3M0IZ88"/>
<evidence type="ECO:0000259" key="5">
    <source>
        <dbReference type="Pfam" id="PF00294"/>
    </source>
</evidence>
<keyword evidence="3" id="KW-0418">Kinase</keyword>
<feature type="region of interest" description="Disordered" evidence="4">
    <location>
        <begin position="352"/>
        <end position="395"/>
    </location>
</feature>
<reference evidence="6 7" key="1">
    <citation type="submission" date="2017-11" db="EMBL/GenBank/DDBJ databases">
        <title>Draft genome of actinobacteria isolated from guarana (Paullinia cupana (Mart.) Ducke.</title>
        <authorList>
            <person name="Siqueira K.A."/>
            <person name="Liotti R.G."/>
            <person name="Mendes T.A.O."/>
            <person name="Soares M.A."/>
        </authorList>
    </citation>
    <scope>NUCLEOTIDE SEQUENCE [LARGE SCALE GENOMIC DNA]</scope>
    <source>
        <strain evidence="6 7">193</strain>
    </source>
</reference>
<dbReference type="Pfam" id="PF00294">
    <property type="entry name" value="PfkB"/>
    <property type="match status" value="2"/>
</dbReference>
<dbReference type="EMBL" id="PENI01000001">
    <property type="protein sequence ID" value="RMB87686.1"/>
    <property type="molecule type" value="Genomic_DNA"/>
</dbReference>
<gene>
    <name evidence="6" type="ORF">CTZ28_01645</name>
</gene>
<protein>
    <recommendedName>
        <fullName evidence="5">Carbohydrate kinase PfkB domain-containing protein</fullName>
    </recommendedName>
</protein>
<dbReference type="InterPro" id="IPR052700">
    <property type="entry name" value="Carb_kinase_PfkB-like"/>
</dbReference>
<keyword evidence="7" id="KW-1185">Reference proteome</keyword>
<organism evidence="6 7">
    <name type="scientific">Streptomyces shenzhenensis</name>
    <dbReference type="NCBI Taxonomy" id="943815"/>
    <lineage>
        <taxon>Bacteria</taxon>
        <taxon>Bacillati</taxon>
        <taxon>Actinomycetota</taxon>
        <taxon>Actinomycetes</taxon>
        <taxon>Kitasatosporales</taxon>
        <taxon>Streptomycetaceae</taxon>
        <taxon>Streptomyces</taxon>
    </lineage>
</organism>
<dbReference type="Proteomes" id="UP000270471">
    <property type="component" value="Unassembled WGS sequence"/>
</dbReference>
<feature type="domain" description="Carbohydrate kinase PfkB" evidence="5">
    <location>
        <begin position="400"/>
        <end position="451"/>
    </location>
</feature>
<dbReference type="InterPro" id="IPR029056">
    <property type="entry name" value="Ribokinase-like"/>
</dbReference>
<evidence type="ECO:0000256" key="2">
    <source>
        <dbReference type="ARBA" id="ARBA00022679"/>
    </source>
</evidence>
<comment type="caution">
    <text evidence="6">The sequence shown here is derived from an EMBL/GenBank/DDBJ whole genome shotgun (WGS) entry which is preliminary data.</text>
</comment>
<feature type="compositionally biased region" description="Low complexity" evidence="4">
    <location>
        <begin position="362"/>
        <end position="395"/>
    </location>
</feature>
<dbReference type="CDD" id="cd01166">
    <property type="entry name" value="KdgK"/>
    <property type="match status" value="1"/>
</dbReference>